<evidence type="ECO:0000313" key="2">
    <source>
        <dbReference type="WBParaSite" id="JU765_v2.g16353.t1"/>
    </source>
</evidence>
<sequence>MAIFNTRKLIHVFFLIITVFFYGFCIQSKRETKSVLLDQSLCPLSWQPADEFCVRLFFQPTSSEDAKQECQLHGAELVNIVKNQQENSALINDLSEIINEPVSAGVTELTWLVGGIDAVVKDVQLSYNLWLSAKSEDQQEKSLALQLKNNRHFELTTVSTKSAYPFICSLLPLARKTLLYEQALYPKGSPQIVEQPKLAYHYSPRRDGYFVTIPCKSSGNPVPKINWFKNGIDEIDVSSTNSSFIVSGGSLLVPIHNNSTESFEYHCTATNIHGTYRSSSTIVRSAFIEPFRATRLDVYANRKTSGTKIECQTPQHYPKPI</sequence>
<name>A0AC34QHX6_9BILA</name>
<evidence type="ECO:0000313" key="1">
    <source>
        <dbReference type="Proteomes" id="UP000887576"/>
    </source>
</evidence>
<reference evidence="2" key="1">
    <citation type="submission" date="2022-11" db="UniProtKB">
        <authorList>
            <consortium name="WormBaseParasite"/>
        </authorList>
    </citation>
    <scope>IDENTIFICATION</scope>
</reference>
<dbReference type="Proteomes" id="UP000887576">
    <property type="component" value="Unplaced"/>
</dbReference>
<protein>
    <submittedName>
        <fullName evidence="2">Ig-like domain-containing protein</fullName>
    </submittedName>
</protein>
<dbReference type="WBParaSite" id="JU765_v2.g16353.t1">
    <property type="protein sequence ID" value="JU765_v2.g16353.t1"/>
    <property type="gene ID" value="JU765_v2.g16353"/>
</dbReference>
<accession>A0AC34QHX6</accession>
<organism evidence="1 2">
    <name type="scientific">Panagrolaimus sp. JU765</name>
    <dbReference type="NCBI Taxonomy" id="591449"/>
    <lineage>
        <taxon>Eukaryota</taxon>
        <taxon>Metazoa</taxon>
        <taxon>Ecdysozoa</taxon>
        <taxon>Nematoda</taxon>
        <taxon>Chromadorea</taxon>
        <taxon>Rhabditida</taxon>
        <taxon>Tylenchina</taxon>
        <taxon>Panagrolaimomorpha</taxon>
        <taxon>Panagrolaimoidea</taxon>
        <taxon>Panagrolaimidae</taxon>
        <taxon>Panagrolaimus</taxon>
    </lineage>
</organism>
<proteinExistence type="predicted"/>